<feature type="transmembrane region" description="Helical" evidence="6">
    <location>
        <begin position="81"/>
        <end position="100"/>
    </location>
</feature>
<dbReference type="InterPro" id="IPR000515">
    <property type="entry name" value="MetI-like"/>
</dbReference>
<protein>
    <submittedName>
        <fullName evidence="8">Osmoprotectant transport system permease protein</fullName>
    </submittedName>
</protein>
<dbReference type="GO" id="GO:0005886">
    <property type="term" value="C:plasma membrane"/>
    <property type="evidence" value="ECO:0007669"/>
    <property type="project" value="UniProtKB-SubCell"/>
</dbReference>
<feature type="transmembrane region" description="Helical" evidence="6">
    <location>
        <begin position="48"/>
        <end position="69"/>
    </location>
</feature>
<keyword evidence="3 6" id="KW-0812">Transmembrane</keyword>
<evidence type="ECO:0000259" key="7">
    <source>
        <dbReference type="PROSITE" id="PS50928"/>
    </source>
</evidence>
<evidence type="ECO:0000313" key="8">
    <source>
        <dbReference type="EMBL" id="MBB2997364.1"/>
    </source>
</evidence>
<organism evidence="8 9">
    <name type="scientific">Paeniglutamicibacter cryotolerans</name>
    <dbReference type="NCBI Taxonomy" id="670079"/>
    <lineage>
        <taxon>Bacteria</taxon>
        <taxon>Bacillati</taxon>
        <taxon>Actinomycetota</taxon>
        <taxon>Actinomycetes</taxon>
        <taxon>Micrococcales</taxon>
        <taxon>Micrococcaceae</taxon>
        <taxon>Paeniglutamicibacter</taxon>
    </lineage>
</organism>
<keyword evidence="9" id="KW-1185">Reference proteome</keyword>
<evidence type="ECO:0000256" key="6">
    <source>
        <dbReference type="RuleBase" id="RU363032"/>
    </source>
</evidence>
<dbReference type="Pfam" id="PF00528">
    <property type="entry name" value="BPD_transp_1"/>
    <property type="match status" value="1"/>
</dbReference>
<comment type="caution">
    <text evidence="8">The sequence shown here is derived from an EMBL/GenBank/DDBJ whole genome shotgun (WGS) entry which is preliminary data.</text>
</comment>
<dbReference type="AlphaFoldDB" id="A0A839QRF2"/>
<dbReference type="GO" id="GO:0031460">
    <property type="term" value="P:glycine betaine transport"/>
    <property type="evidence" value="ECO:0007669"/>
    <property type="project" value="TreeGrafter"/>
</dbReference>
<name>A0A839QRF2_9MICC</name>
<reference evidence="8 9" key="1">
    <citation type="submission" date="2020-08" db="EMBL/GenBank/DDBJ databases">
        <title>Sequencing the genomes of 1000 actinobacteria strains.</title>
        <authorList>
            <person name="Klenk H.-P."/>
        </authorList>
    </citation>
    <scope>NUCLEOTIDE SEQUENCE [LARGE SCALE GENOMIC DNA]</scope>
    <source>
        <strain evidence="8 9">DSM 22826</strain>
    </source>
</reference>
<keyword evidence="2 6" id="KW-0813">Transport</keyword>
<dbReference type="PROSITE" id="PS50928">
    <property type="entry name" value="ABC_TM1"/>
    <property type="match status" value="1"/>
</dbReference>
<gene>
    <name evidence="8" type="ORF">E9229_003611</name>
</gene>
<keyword evidence="5 6" id="KW-0472">Membrane</keyword>
<evidence type="ECO:0000256" key="4">
    <source>
        <dbReference type="ARBA" id="ARBA00022989"/>
    </source>
</evidence>
<dbReference type="EMBL" id="JACHVS010000002">
    <property type="protein sequence ID" value="MBB2997364.1"/>
    <property type="molecule type" value="Genomic_DNA"/>
</dbReference>
<dbReference type="PANTHER" id="PTHR30177">
    <property type="entry name" value="GLYCINE BETAINE/L-PROLINE TRANSPORT SYSTEM PERMEASE PROTEIN PROW"/>
    <property type="match status" value="1"/>
</dbReference>
<evidence type="ECO:0000256" key="3">
    <source>
        <dbReference type="ARBA" id="ARBA00022692"/>
    </source>
</evidence>
<feature type="transmembrane region" description="Helical" evidence="6">
    <location>
        <begin position="20"/>
        <end position="41"/>
    </location>
</feature>
<dbReference type="Gene3D" id="1.10.3720.10">
    <property type="entry name" value="MetI-like"/>
    <property type="match status" value="1"/>
</dbReference>
<dbReference type="PANTHER" id="PTHR30177:SF4">
    <property type="entry name" value="OSMOPROTECTANT IMPORT PERMEASE PROTEIN OSMW"/>
    <property type="match status" value="1"/>
</dbReference>
<dbReference type="RefSeq" id="WP_183512913.1">
    <property type="nucleotide sequence ID" value="NZ_BAABGK010000018.1"/>
</dbReference>
<keyword evidence="4 6" id="KW-1133">Transmembrane helix</keyword>
<dbReference type="InterPro" id="IPR051204">
    <property type="entry name" value="ABC_transp_perm/SBD"/>
</dbReference>
<dbReference type="Proteomes" id="UP000523000">
    <property type="component" value="Unassembled WGS sequence"/>
</dbReference>
<evidence type="ECO:0000313" key="9">
    <source>
        <dbReference type="Proteomes" id="UP000523000"/>
    </source>
</evidence>
<dbReference type="GO" id="GO:0055085">
    <property type="term" value="P:transmembrane transport"/>
    <property type="evidence" value="ECO:0007669"/>
    <property type="project" value="InterPro"/>
</dbReference>
<evidence type="ECO:0000256" key="1">
    <source>
        <dbReference type="ARBA" id="ARBA00004141"/>
    </source>
</evidence>
<proteinExistence type="inferred from homology"/>
<evidence type="ECO:0000256" key="5">
    <source>
        <dbReference type="ARBA" id="ARBA00023136"/>
    </source>
</evidence>
<dbReference type="SUPFAM" id="SSF161098">
    <property type="entry name" value="MetI-like"/>
    <property type="match status" value="1"/>
</dbReference>
<accession>A0A839QRF2</accession>
<feature type="transmembrane region" description="Helical" evidence="6">
    <location>
        <begin position="179"/>
        <end position="204"/>
    </location>
</feature>
<feature type="domain" description="ABC transmembrane type-1" evidence="7">
    <location>
        <begin position="15"/>
        <end position="197"/>
    </location>
</feature>
<evidence type="ECO:0000256" key="2">
    <source>
        <dbReference type="ARBA" id="ARBA00022448"/>
    </source>
</evidence>
<sequence length="225" mass="23670">MNWLINNFPSAWELTVEHAYLSFAPTVIGLIVALLLGLALGNRPRPRTIATVLASAMFTVPSLALFVIIPSLLGTGILNPLNVVIALSLYSASLLIRTVFDSLDAVPADALAAAEAMGYSTVRRRLLIDLPLAIPTLAAGLRVAAVTNVSLVSVGAVIGVGGLGQLFTAGYQRDYPDEILAGIIMVLALALVFDRIIAIAAFLLTPWVRAARSAVPRTAGFGGRR</sequence>
<dbReference type="InterPro" id="IPR035906">
    <property type="entry name" value="MetI-like_sf"/>
</dbReference>
<comment type="similarity">
    <text evidence="6">Belongs to the binding-protein-dependent transport system permease family.</text>
</comment>
<comment type="subcellular location">
    <subcellularLocation>
        <location evidence="6">Cell membrane</location>
        <topology evidence="6">Multi-pass membrane protein</topology>
    </subcellularLocation>
    <subcellularLocation>
        <location evidence="1">Membrane</location>
        <topology evidence="1">Multi-pass membrane protein</topology>
    </subcellularLocation>
</comment>